<dbReference type="Proteomes" id="UP000598146">
    <property type="component" value="Unassembled WGS sequence"/>
</dbReference>
<keyword evidence="3" id="KW-1185">Reference proteome</keyword>
<comment type="caution">
    <text evidence="2">The sequence shown here is derived from an EMBL/GenBank/DDBJ whole genome shotgun (WGS) entry which is preliminary data.</text>
</comment>
<evidence type="ECO:0000313" key="2">
    <source>
        <dbReference type="EMBL" id="MBG0569201.1"/>
    </source>
</evidence>
<evidence type="ECO:0000256" key="1">
    <source>
        <dbReference type="SAM" id="Phobius"/>
    </source>
</evidence>
<feature type="transmembrane region" description="Helical" evidence="1">
    <location>
        <begin position="14"/>
        <end position="35"/>
    </location>
</feature>
<gene>
    <name evidence="2" type="ORF">I4J89_48140</name>
</gene>
<keyword evidence="1" id="KW-0812">Transmembrane</keyword>
<keyword evidence="1" id="KW-1133">Transmembrane helix</keyword>
<accession>A0A931CMN6</accession>
<dbReference type="EMBL" id="JADQTO010000057">
    <property type="protein sequence ID" value="MBG0569201.1"/>
    <property type="molecule type" value="Genomic_DNA"/>
</dbReference>
<organism evidence="2 3">
    <name type="scientific">Actinoplanes aureus</name>
    <dbReference type="NCBI Taxonomy" id="2792083"/>
    <lineage>
        <taxon>Bacteria</taxon>
        <taxon>Bacillati</taxon>
        <taxon>Actinomycetota</taxon>
        <taxon>Actinomycetes</taxon>
        <taxon>Micromonosporales</taxon>
        <taxon>Micromonosporaceae</taxon>
        <taxon>Actinoplanes</taxon>
    </lineage>
</organism>
<proteinExistence type="predicted"/>
<sequence length="178" mass="18960">MPPDEGARATVKGVWIACFAAGFTGVLATVAVIWAQSSQLDAAREARVQELRVVAYTEYATAAGDLAGIKLDEALCRVQSEAAAGAAGALGKKTLYALSCGNLAPDAVQKLEDKYASLFVYATDEAKKEADAVRASVVSNDQTGEVDIRLPELEAARHRFALVMCRDLNSYDARDECK</sequence>
<protein>
    <submittedName>
        <fullName evidence="2">Uncharacterized protein</fullName>
    </submittedName>
</protein>
<keyword evidence="1" id="KW-0472">Membrane</keyword>
<dbReference type="AlphaFoldDB" id="A0A931CMN6"/>
<dbReference type="RefSeq" id="WP_196420943.1">
    <property type="nucleotide sequence ID" value="NZ_JADQTO010000057.1"/>
</dbReference>
<reference evidence="2" key="1">
    <citation type="submission" date="2020-11" db="EMBL/GenBank/DDBJ databases">
        <title>Isolation and identification of active actinomycetes.</title>
        <authorList>
            <person name="Sun X."/>
        </authorList>
    </citation>
    <scope>NUCLEOTIDE SEQUENCE</scope>
    <source>
        <strain evidence="2">NEAU-A11</strain>
    </source>
</reference>
<evidence type="ECO:0000313" key="3">
    <source>
        <dbReference type="Proteomes" id="UP000598146"/>
    </source>
</evidence>
<name>A0A931CMN6_9ACTN</name>